<gene>
    <name evidence="2" type="primary">spdL</name>
    <name evidence="2" type="ORF">GCM10008906_08270</name>
</gene>
<accession>A0ABP3UIG4</accession>
<keyword evidence="1" id="KW-0812">Transmembrane</keyword>
<evidence type="ECO:0000256" key="1">
    <source>
        <dbReference type="SAM" id="Phobius"/>
    </source>
</evidence>
<proteinExistence type="predicted"/>
<dbReference type="Pfam" id="PF13630">
    <property type="entry name" value="SdpI"/>
    <property type="match status" value="1"/>
</dbReference>
<organism evidence="2 3">
    <name type="scientific">Clostridium oceanicum</name>
    <dbReference type="NCBI Taxonomy" id="1543"/>
    <lineage>
        <taxon>Bacteria</taxon>
        <taxon>Bacillati</taxon>
        <taxon>Bacillota</taxon>
        <taxon>Clostridia</taxon>
        <taxon>Eubacteriales</taxon>
        <taxon>Clostridiaceae</taxon>
        <taxon>Clostridium</taxon>
    </lineage>
</organism>
<keyword evidence="1" id="KW-1133">Transmembrane helix</keyword>
<protein>
    <submittedName>
        <fullName evidence="2">SdpC immunity protein SpdL</fullName>
    </submittedName>
</protein>
<feature type="transmembrane region" description="Helical" evidence="1">
    <location>
        <begin position="83"/>
        <end position="100"/>
    </location>
</feature>
<reference evidence="3" key="1">
    <citation type="journal article" date="2019" name="Int. J. Syst. Evol. Microbiol.">
        <title>The Global Catalogue of Microorganisms (GCM) 10K type strain sequencing project: providing services to taxonomists for standard genome sequencing and annotation.</title>
        <authorList>
            <consortium name="The Broad Institute Genomics Platform"/>
            <consortium name="The Broad Institute Genome Sequencing Center for Infectious Disease"/>
            <person name="Wu L."/>
            <person name="Ma J."/>
        </authorList>
    </citation>
    <scope>NUCLEOTIDE SEQUENCE [LARGE SCALE GENOMIC DNA]</scope>
    <source>
        <strain evidence="3">JCM 1407</strain>
    </source>
</reference>
<evidence type="ECO:0000313" key="3">
    <source>
        <dbReference type="Proteomes" id="UP001501510"/>
    </source>
</evidence>
<sequence length="115" mass="13090">MISITAAIIFILFGFILMKYPPKSINKVYGYRTPLAMKNQDTWDESQKHSGFSMMILGAFNGIIGVWSIALPRGINNEKVQTIILLVGVVIMIIFEEMHLRKLFNKDGSRKKRGK</sequence>
<feature type="transmembrane region" description="Helical" evidence="1">
    <location>
        <begin position="50"/>
        <end position="71"/>
    </location>
</feature>
<name>A0ABP3UIG4_9CLOT</name>
<dbReference type="RefSeq" id="WP_343759174.1">
    <property type="nucleotide sequence ID" value="NZ_BAAACG010000006.1"/>
</dbReference>
<dbReference type="Proteomes" id="UP001501510">
    <property type="component" value="Unassembled WGS sequence"/>
</dbReference>
<keyword evidence="3" id="KW-1185">Reference proteome</keyword>
<evidence type="ECO:0000313" key="2">
    <source>
        <dbReference type="EMBL" id="GAA0735113.1"/>
    </source>
</evidence>
<dbReference type="InterPro" id="IPR025962">
    <property type="entry name" value="SdpI/YhfL"/>
</dbReference>
<dbReference type="EMBL" id="BAAACG010000006">
    <property type="protein sequence ID" value="GAA0735113.1"/>
    <property type="molecule type" value="Genomic_DNA"/>
</dbReference>
<comment type="caution">
    <text evidence="2">The sequence shown here is derived from an EMBL/GenBank/DDBJ whole genome shotgun (WGS) entry which is preliminary data.</text>
</comment>
<keyword evidence="1" id="KW-0472">Membrane</keyword>